<dbReference type="InterPro" id="IPR029045">
    <property type="entry name" value="ClpP/crotonase-like_dom_sf"/>
</dbReference>
<dbReference type="GO" id="GO:0004175">
    <property type="term" value="F:endopeptidase activity"/>
    <property type="evidence" value="ECO:0007669"/>
    <property type="project" value="TreeGrafter"/>
</dbReference>
<organism evidence="2 3">
    <name type="scientific">Winogradskyella flava</name>
    <dbReference type="NCBI Taxonomy" id="1884876"/>
    <lineage>
        <taxon>Bacteria</taxon>
        <taxon>Pseudomonadati</taxon>
        <taxon>Bacteroidota</taxon>
        <taxon>Flavobacteriia</taxon>
        <taxon>Flavobacteriales</taxon>
        <taxon>Flavobacteriaceae</taxon>
        <taxon>Winogradskyella</taxon>
    </lineage>
</organism>
<dbReference type="GO" id="GO:0007165">
    <property type="term" value="P:signal transduction"/>
    <property type="evidence" value="ECO:0007669"/>
    <property type="project" value="TreeGrafter"/>
</dbReference>
<dbReference type="GO" id="GO:0030288">
    <property type="term" value="C:outer membrane-bounded periplasmic space"/>
    <property type="evidence" value="ECO:0007669"/>
    <property type="project" value="TreeGrafter"/>
</dbReference>
<sequence>MKKILQILTFIVLSLNLLIAQKSITEIERLASLGKIYGFLKYYHPEVAKGKIDWDQALINHFPKVMNATDKKSLSIIYNNWIDNLGKIDPCKKCDSKENYFENNFDLSWIQDTLLFSNSLISKLKYIEKNRIQSEHFYASNEPVGKIKITNEKVYEDFDYPNEAFRILGLFKYWNIIEYFYPYKYLTDQNWELVLKEMIPKFQSASNKIEYQSIIKELIAKLDDSHAWISFNSQVKYKYLPVQISHIENQCVISGYYNDSLANINNLKLGDVILKINGSDIKSETNKKLKFVSGSNTNNKLLKAYNEIFNGIDSIVTLTIKRDKHINELDVKKYDFRTFNYYNNPKNVISKSINDDLGYINMANVKSKDVSDIFESFKTKKSIIIDLRNYPALIYKSMTRYLNSEKRDFAKIYIPNINYPGKFRYKDNIQTSKRNNPFKGKIIMVVNEASLSRSEFTAMAFQAADNIITVGNQTAGADGDVAIFEFLGGYRTAISGNGILYPDGTETQRKGVKIDIEVKPTITGLKQGRDELLEKAIELASDE</sequence>
<evidence type="ECO:0000313" key="3">
    <source>
        <dbReference type="Proteomes" id="UP000533900"/>
    </source>
</evidence>
<keyword evidence="3" id="KW-1185">Reference proteome</keyword>
<dbReference type="Gene3D" id="3.90.226.10">
    <property type="entry name" value="2-enoyl-CoA Hydratase, Chain A, domain 1"/>
    <property type="match status" value="1"/>
</dbReference>
<comment type="caution">
    <text evidence="2">The sequence shown here is derived from an EMBL/GenBank/DDBJ whole genome shotgun (WGS) entry which is preliminary data.</text>
</comment>
<evidence type="ECO:0000313" key="2">
    <source>
        <dbReference type="EMBL" id="MBC2846555.1"/>
    </source>
</evidence>
<gene>
    <name evidence="2" type="ORF">H7F21_15730</name>
</gene>
<dbReference type="SUPFAM" id="SSF50156">
    <property type="entry name" value="PDZ domain-like"/>
    <property type="match status" value="1"/>
</dbReference>
<proteinExistence type="predicted"/>
<dbReference type="RefSeq" id="WP_185790271.1">
    <property type="nucleotide sequence ID" value="NZ_JACLCP010000006.1"/>
</dbReference>
<dbReference type="AlphaFoldDB" id="A0A842IUT7"/>
<dbReference type="GO" id="GO:0008236">
    <property type="term" value="F:serine-type peptidase activity"/>
    <property type="evidence" value="ECO:0007669"/>
    <property type="project" value="InterPro"/>
</dbReference>
<dbReference type="EMBL" id="JACLCP010000006">
    <property type="protein sequence ID" value="MBC2846555.1"/>
    <property type="molecule type" value="Genomic_DNA"/>
</dbReference>
<dbReference type="InterPro" id="IPR005151">
    <property type="entry name" value="Tail-specific_protease"/>
</dbReference>
<dbReference type="InterPro" id="IPR036034">
    <property type="entry name" value="PDZ_sf"/>
</dbReference>
<dbReference type="Proteomes" id="UP000533900">
    <property type="component" value="Unassembled WGS sequence"/>
</dbReference>
<dbReference type="GO" id="GO:0006508">
    <property type="term" value="P:proteolysis"/>
    <property type="evidence" value="ECO:0007669"/>
    <property type="project" value="InterPro"/>
</dbReference>
<protein>
    <recommendedName>
        <fullName evidence="1">Tail specific protease domain-containing protein</fullName>
    </recommendedName>
</protein>
<dbReference type="Pfam" id="PF03572">
    <property type="entry name" value="Peptidase_S41"/>
    <property type="match status" value="1"/>
</dbReference>
<dbReference type="SUPFAM" id="SSF52096">
    <property type="entry name" value="ClpP/crotonase"/>
    <property type="match status" value="1"/>
</dbReference>
<name>A0A842IUT7_9FLAO</name>
<feature type="domain" description="Tail specific protease" evidence="1">
    <location>
        <begin position="313"/>
        <end position="519"/>
    </location>
</feature>
<dbReference type="CDD" id="cd07562">
    <property type="entry name" value="Peptidase_S41_TRI"/>
    <property type="match status" value="1"/>
</dbReference>
<reference evidence="2" key="1">
    <citation type="submission" date="2020-08" db="EMBL/GenBank/DDBJ databases">
        <title>Winogradskyella ouciana sp. nov., isolated from the hadal seawater of the Mariana Trench.</title>
        <authorList>
            <person name="He X."/>
        </authorList>
    </citation>
    <scope>NUCLEOTIDE SEQUENCE [LARGE SCALE GENOMIC DNA]</scope>
    <source>
        <strain evidence="2">KCTC 52348</strain>
    </source>
</reference>
<accession>A0A842IUT7</accession>
<evidence type="ECO:0000259" key="1">
    <source>
        <dbReference type="SMART" id="SM00245"/>
    </source>
</evidence>
<dbReference type="SMART" id="SM00245">
    <property type="entry name" value="TSPc"/>
    <property type="match status" value="1"/>
</dbReference>
<dbReference type="PANTHER" id="PTHR32060">
    <property type="entry name" value="TAIL-SPECIFIC PROTEASE"/>
    <property type="match status" value="1"/>
</dbReference>
<dbReference type="PANTHER" id="PTHR32060:SF22">
    <property type="entry name" value="CARBOXYL-TERMINAL-PROCESSING PEPTIDASE 3, CHLOROPLASTIC"/>
    <property type="match status" value="1"/>
</dbReference>
<dbReference type="Gene3D" id="2.30.42.10">
    <property type="match status" value="1"/>
</dbReference>
<dbReference type="Gene3D" id="3.30.750.44">
    <property type="match status" value="1"/>
</dbReference>